<organism evidence="11 12">
    <name type="scientific">Legionella parisiensis</name>
    <dbReference type="NCBI Taxonomy" id="45071"/>
    <lineage>
        <taxon>Bacteria</taxon>
        <taxon>Pseudomonadati</taxon>
        <taxon>Pseudomonadota</taxon>
        <taxon>Gammaproteobacteria</taxon>
        <taxon>Legionellales</taxon>
        <taxon>Legionellaceae</taxon>
        <taxon>Legionella</taxon>
    </lineage>
</organism>
<dbReference type="Gene3D" id="2.30.30.60">
    <property type="match status" value="1"/>
</dbReference>
<dbReference type="Pfam" id="PF21088">
    <property type="entry name" value="MS_channel_1st"/>
    <property type="match status" value="1"/>
</dbReference>
<dbReference type="InterPro" id="IPR006685">
    <property type="entry name" value="MscS_channel_2nd"/>
</dbReference>
<dbReference type="STRING" id="45071.Lpar_0487"/>
<dbReference type="Gene3D" id="1.10.287.1260">
    <property type="match status" value="1"/>
</dbReference>
<evidence type="ECO:0000256" key="2">
    <source>
        <dbReference type="ARBA" id="ARBA00008017"/>
    </source>
</evidence>
<feature type="transmembrane region" description="Helical" evidence="7">
    <location>
        <begin position="83"/>
        <end position="107"/>
    </location>
</feature>
<dbReference type="Gene3D" id="3.30.70.100">
    <property type="match status" value="1"/>
</dbReference>
<name>A0A1E5JPU6_9GAMM</name>
<gene>
    <name evidence="11" type="primary">ynaI</name>
    <name evidence="11" type="ORF">lpari_02486</name>
</gene>
<dbReference type="InterPro" id="IPR049142">
    <property type="entry name" value="MS_channel_1st"/>
</dbReference>
<keyword evidence="12" id="KW-1185">Reference proteome</keyword>
<dbReference type="PANTHER" id="PTHR43634">
    <property type="entry name" value="OW CONDUCTANCE MECHANOSENSITIVE CHANNEL"/>
    <property type="match status" value="1"/>
</dbReference>
<evidence type="ECO:0000256" key="6">
    <source>
        <dbReference type="ARBA" id="ARBA00023136"/>
    </source>
</evidence>
<comment type="subcellular location">
    <subcellularLocation>
        <location evidence="1">Cell membrane</location>
        <topology evidence="1">Multi-pass membrane protein</topology>
    </subcellularLocation>
</comment>
<proteinExistence type="inferred from homology"/>
<sequence>MIDYIKVNMWVIYIVTAIISTGLVHMVLARISRHLTKKAEQSKMLFAEAFLKAFTLPMGFLIWFLGLSFTSSIFLAYKKNSFLIANLSVIKQIGIVSILCWVFVRFIRCLEDLYLALCEQQAKEVDKTLVHALRQLLTIAVVIIGLLLVMQAMNIPVAGLLAFGGIGGAGVALAAKDLLANFFGGLVVYLDRPFKVGDWIRSPDKNIEGIVEYIGWRMTRIRTFDKRPLYVPNGVFLTISVENPSRMLHRRIKTNIGVRYQDADKINKITQEIKDSLLDHKEIDTSQAVTVSLVEFGPSSLNIMVSAYCKTIKATQFYDVQHEILMKILDIIAGSGAECAFPTQTLYVQPAI</sequence>
<dbReference type="InterPro" id="IPR049278">
    <property type="entry name" value="MS_channel_C"/>
</dbReference>
<evidence type="ECO:0000256" key="4">
    <source>
        <dbReference type="ARBA" id="ARBA00022692"/>
    </source>
</evidence>
<protein>
    <submittedName>
        <fullName evidence="11">Low conductance mechanosensitive channel YnaI</fullName>
    </submittedName>
</protein>
<dbReference type="InterPro" id="IPR011014">
    <property type="entry name" value="MscS_channel_TM-2"/>
</dbReference>
<keyword evidence="4 7" id="KW-0812">Transmembrane</keyword>
<dbReference type="SUPFAM" id="SSF82689">
    <property type="entry name" value="Mechanosensitive channel protein MscS (YggB), C-terminal domain"/>
    <property type="match status" value="1"/>
</dbReference>
<evidence type="ECO:0000256" key="5">
    <source>
        <dbReference type="ARBA" id="ARBA00022989"/>
    </source>
</evidence>
<dbReference type="PATRIC" id="fig|45071.6.peg.528"/>
<keyword evidence="3" id="KW-1003">Cell membrane</keyword>
<evidence type="ECO:0000259" key="8">
    <source>
        <dbReference type="Pfam" id="PF00924"/>
    </source>
</evidence>
<keyword evidence="6 7" id="KW-0472">Membrane</keyword>
<dbReference type="Pfam" id="PF00924">
    <property type="entry name" value="MS_channel_2nd"/>
    <property type="match status" value="1"/>
</dbReference>
<dbReference type="PROSITE" id="PS01246">
    <property type="entry name" value="UPF0003"/>
    <property type="match status" value="1"/>
</dbReference>
<feature type="domain" description="Mechanosensitive ion channel MscS C-terminal" evidence="9">
    <location>
        <begin position="252"/>
        <end position="332"/>
    </location>
</feature>
<evidence type="ECO:0000259" key="10">
    <source>
        <dbReference type="Pfam" id="PF21088"/>
    </source>
</evidence>
<dbReference type="GO" id="GO:0005886">
    <property type="term" value="C:plasma membrane"/>
    <property type="evidence" value="ECO:0007669"/>
    <property type="project" value="UniProtKB-SubCell"/>
</dbReference>
<feature type="domain" description="Mechanosensitive ion channel transmembrane helices 2/3" evidence="10">
    <location>
        <begin position="136"/>
        <end position="176"/>
    </location>
</feature>
<dbReference type="PANTHER" id="PTHR43634:SF2">
    <property type="entry name" value="LOW CONDUCTANCE MECHANOSENSITIVE CHANNEL YNAI"/>
    <property type="match status" value="1"/>
</dbReference>
<dbReference type="InterPro" id="IPR010920">
    <property type="entry name" value="LSM_dom_sf"/>
</dbReference>
<dbReference type="GO" id="GO:0008381">
    <property type="term" value="F:mechanosensitive monoatomic ion channel activity"/>
    <property type="evidence" value="ECO:0007669"/>
    <property type="project" value="UniProtKB-ARBA"/>
</dbReference>
<dbReference type="Proteomes" id="UP000095229">
    <property type="component" value="Unassembled WGS sequence"/>
</dbReference>
<dbReference type="InterPro" id="IPR011066">
    <property type="entry name" value="MscS_channel_C_sf"/>
</dbReference>
<comment type="caution">
    <text evidence="11">The sequence shown here is derived from an EMBL/GenBank/DDBJ whole genome shotgun (WGS) entry which is preliminary data.</text>
</comment>
<dbReference type="RefSeq" id="WP_237759329.1">
    <property type="nucleotide sequence ID" value="NZ_CAAAIE010000004.1"/>
</dbReference>
<evidence type="ECO:0000256" key="1">
    <source>
        <dbReference type="ARBA" id="ARBA00004651"/>
    </source>
</evidence>
<dbReference type="InterPro" id="IPR045042">
    <property type="entry name" value="YnaI-like"/>
</dbReference>
<dbReference type="SUPFAM" id="SSF50182">
    <property type="entry name" value="Sm-like ribonucleoproteins"/>
    <property type="match status" value="1"/>
</dbReference>
<reference evidence="11 12" key="1">
    <citation type="submission" date="2016-02" db="EMBL/GenBank/DDBJ databases">
        <title>Secondary metabolites in Legionella.</title>
        <authorList>
            <person name="Tobias N.J."/>
            <person name="Bode H.B."/>
        </authorList>
    </citation>
    <scope>NUCLEOTIDE SEQUENCE [LARGE SCALE GENOMIC DNA]</scope>
    <source>
        <strain evidence="11 12">DSM 19216</strain>
    </source>
</reference>
<accession>A0A1E5JPU6</accession>
<keyword evidence="5 7" id="KW-1133">Transmembrane helix</keyword>
<feature type="transmembrane region" description="Helical" evidence="7">
    <location>
        <begin position="155"/>
        <end position="175"/>
    </location>
</feature>
<evidence type="ECO:0000256" key="7">
    <source>
        <dbReference type="SAM" id="Phobius"/>
    </source>
</evidence>
<dbReference type="Pfam" id="PF21082">
    <property type="entry name" value="MS_channel_3rd"/>
    <property type="match status" value="1"/>
</dbReference>
<dbReference type="EMBL" id="LSOG01000066">
    <property type="protein sequence ID" value="OEH46545.1"/>
    <property type="molecule type" value="Genomic_DNA"/>
</dbReference>
<feature type="transmembrane region" description="Helical" evidence="7">
    <location>
        <begin position="12"/>
        <end position="32"/>
    </location>
</feature>
<evidence type="ECO:0000313" key="12">
    <source>
        <dbReference type="Proteomes" id="UP000095229"/>
    </source>
</evidence>
<dbReference type="SUPFAM" id="SSF82861">
    <property type="entry name" value="Mechanosensitive channel protein MscS (YggB), transmembrane region"/>
    <property type="match status" value="1"/>
</dbReference>
<feature type="transmembrane region" description="Helical" evidence="7">
    <location>
        <begin position="53"/>
        <end position="77"/>
    </location>
</feature>
<comment type="similarity">
    <text evidence="2">Belongs to the MscS (TC 1.A.23) family.</text>
</comment>
<dbReference type="InterPro" id="IPR023408">
    <property type="entry name" value="MscS_beta-dom_sf"/>
</dbReference>
<dbReference type="AlphaFoldDB" id="A0A1E5JPU6"/>
<feature type="domain" description="Mechanosensitive ion channel MscS" evidence="8">
    <location>
        <begin position="177"/>
        <end position="246"/>
    </location>
</feature>
<evidence type="ECO:0000313" key="11">
    <source>
        <dbReference type="EMBL" id="OEH46545.1"/>
    </source>
</evidence>
<dbReference type="InterPro" id="IPR006686">
    <property type="entry name" value="MscS_channel_CS"/>
</dbReference>
<evidence type="ECO:0000259" key="9">
    <source>
        <dbReference type="Pfam" id="PF21082"/>
    </source>
</evidence>
<evidence type="ECO:0000256" key="3">
    <source>
        <dbReference type="ARBA" id="ARBA00022475"/>
    </source>
</evidence>
<feature type="transmembrane region" description="Helical" evidence="7">
    <location>
        <begin position="128"/>
        <end position="149"/>
    </location>
</feature>